<proteinExistence type="predicted"/>
<organism evidence="1 2">
    <name type="scientific">Jannaschia seosinensis</name>
    <dbReference type="NCBI Taxonomy" id="313367"/>
    <lineage>
        <taxon>Bacteria</taxon>
        <taxon>Pseudomonadati</taxon>
        <taxon>Pseudomonadota</taxon>
        <taxon>Alphaproteobacteria</taxon>
        <taxon>Rhodobacterales</taxon>
        <taxon>Roseobacteraceae</taxon>
        <taxon>Jannaschia</taxon>
    </lineage>
</organism>
<protein>
    <recommendedName>
        <fullName evidence="3">Metallo-beta-lactamase domain-containing protein</fullName>
    </recommendedName>
</protein>
<keyword evidence="2" id="KW-1185">Reference proteome</keyword>
<name>A0A0M7B7F1_9RHOB</name>
<sequence length="142" mass="15042">MGGMDSQTFAQASQEAFLPTCVAQFVFPPALVAIEDELVLFDTGLDAAGMSRAINAAGHAPCDVTPVVINHVHPDRVRDLICDGSPTFANAGHMTGRPEFDCRAAIVPKACEANVVPISSRLALFEVFLARRGRARATCVSS</sequence>
<evidence type="ECO:0000313" key="2">
    <source>
        <dbReference type="Proteomes" id="UP000049455"/>
    </source>
</evidence>
<gene>
    <name evidence="1" type="ORF">JSE7799_00834</name>
</gene>
<dbReference type="EMBL" id="CYPR01000046">
    <property type="protein sequence ID" value="CUH29172.1"/>
    <property type="molecule type" value="Genomic_DNA"/>
</dbReference>
<dbReference type="Gene3D" id="3.60.15.10">
    <property type="entry name" value="Ribonuclease Z/Hydroxyacylglutathione hydrolase-like"/>
    <property type="match status" value="1"/>
</dbReference>
<accession>A0A0M7B7F1</accession>
<dbReference type="AlphaFoldDB" id="A0A0M7B7F1"/>
<dbReference type="SUPFAM" id="SSF56281">
    <property type="entry name" value="Metallo-hydrolase/oxidoreductase"/>
    <property type="match status" value="1"/>
</dbReference>
<reference evidence="1 2" key="1">
    <citation type="submission" date="2015-09" db="EMBL/GenBank/DDBJ databases">
        <authorList>
            <person name="Jackson K.R."/>
            <person name="Lunt B.L."/>
            <person name="Fisher J.N.B."/>
            <person name="Gardner A.V."/>
            <person name="Bailey M.E."/>
            <person name="Deus L.M."/>
            <person name="Earl A.S."/>
            <person name="Gibby P.D."/>
            <person name="Hartmann K.A."/>
            <person name="Liu J.E."/>
            <person name="Manci A.M."/>
            <person name="Nielsen D.A."/>
            <person name="Solomon M.B."/>
            <person name="Breakwell D.P."/>
            <person name="Burnett S.H."/>
            <person name="Grose J.H."/>
        </authorList>
    </citation>
    <scope>NUCLEOTIDE SEQUENCE [LARGE SCALE GENOMIC DNA]</scope>
    <source>
        <strain evidence="1 2">CECT 7799</strain>
    </source>
</reference>
<dbReference type="Proteomes" id="UP000049455">
    <property type="component" value="Unassembled WGS sequence"/>
</dbReference>
<evidence type="ECO:0008006" key="3">
    <source>
        <dbReference type="Google" id="ProtNLM"/>
    </source>
</evidence>
<dbReference type="STRING" id="313367.JSE7799_00834"/>
<evidence type="ECO:0000313" key="1">
    <source>
        <dbReference type="EMBL" id="CUH29172.1"/>
    </source>
</evidence>
<dbReference type="InterPro" id="IPR036866">
    <property type="entry name" value="RibonucZ/Hydroxyglut_hydro"/>
</dbReference>